<evidence type="ECO:0000256" key="3">
    <source>
        <dbReference type="ARBA" id="ARBA00022723"/>
    </source>
</evidence>
<keyword evidence="4 6" id="KW-0732">Signal</keyword>
<gene>
    <name evidence="7" type="ORF">R2Q92_12855</name>
</gene>
<keyword evidence="3" id="KW-0479">Metal-binding</keyword>
<keyword evidence="2" id="KW-0813">Transport</keyword>
<evidence type="ECO:0000256" key="6">
    <source>
        <dbReference type="SAM" id="SignalP"/>
    </source>
</evidence>
<dbReference type="InterPro" id="IPR050492">
    <property type="entry name" value="Bact_metal-bind_prot9"/>
</dbReference>
<evidence type="ECO:0000256" key="5">
    <source>
        <dbReference type="SAM" id="MobiDB-lite"/>
    </source>
</evidence>
<protein>
    <submittedName>
        <fullName evidence="7">Metal ABC transporter substrate-binding protein</fullName>
    </submittedName>
</protein>
<proteinExistence type="predicted"/>
<feature type="compositionally biased region" description="Basic and acidic residues" evidence="5">
    <location>
        <begin position="145"/>
        <end position="163"/>
    </location>
</feature>
<dbReference type="EMBL" id="JAWJYN010000003">
    <property type="protein sequence ID" value="MDZ8162725.1"/>
    <property type="molecule type" value="Genomic_DNA"/>
</dbReference>
<name>A0ABU5N9G0_9MICO</name>
<dbReference type="Proteomes" id="UP001291912">
    <property type="component" value="Unassembled WGS sequence"/>
</dbReference>
<feature type="region of interest" description="Disordered" evidence="5">
    <location>
        <begin position="128"/>
        <end position="163"/>
    </location>
</feature>
<dbReference type="SUPFAM" id="SSF53807">
    <property type="entry name" value="Helical backbone' metal receptor"/>
    <property type="match status" value="1"/>
</dbReference>
<feature type="signal peptide" evidence="6">
    <location>
        <begin position="1"/>
        <end position="30"/>
    </location>
</feature>
<comment type="caution">
    <text evidence="7">The sequence shown here is derived from an EMBL/GenBank/DDBJ whole genome shotgun (WGS) entry which is preliminary data.</text>
</comment>
<dbReference type="PANTHER" id="PTHR42953">
    <property type="entry name" value="HIGH-AFFINITY ZINC UPTAKE SYSTEM PROTEIN ZNUA-RELATED"/>
    <property type="match status" value="1"/>
</dbReference>
<dbReference type="InterPro" id="IPR006127">
    <property type="entry name" value="ZnuA-like"/>
</dbReference>
<accession>A0ABU5N9G0</accession>
<evidence type="ECO:0000313" key="8">
    <source>
        <dbReference type="Proteomes" id="UP001291912"/>
    </source>
</evidence>
<sequence length="358" mass="37484">MRKATSVPAALMAGAVGLGTLSGCSSTAPASTDEELRVVATTTQVGDFVREIVGEVDGVSVYQVLQPGVSPHAFDPSAADLVALTEADIVIENGVDFEPWLEDALASAGSDPVVVDNSDGVELLAYSEEEEHEHDHSEEEDSEDEHAHSEDEHDHDHDHGEYDPHIWQSAADAEIMVDNIAHALIEADPDNADTYTANADTYLGTLEELDAWIIASVDQVPAEDRLLVTSHDALGYYVDRYDLEYVGAVIPSLDDSAEASAQEIDELVALIRETGAPAVFAESSINPAAAETIAAEAGVTVYSGDDALYADSLGVAGTPGATYVGSMVHNTELIVGSWGVEAAPVPDAVAGAASVDAD</sequence>
<evidence type="ECO:0000256" key="4">
    <source>
        <dbReference type="ARBA" id="ARBA00022729"/>
    </source>
</evidence>
<keyword evidence="8" id="KW-1185">Reference proteome</keyword>
<feature type="chain" id="PRO_5045411927" evidence="6">
    <location>
        <begin position="31"/>
        <end position="358"/>
    </location>
</feature>
<dbReference type="Pfam" id="PF01297">
    <property type="entry name" value="ZnuA"/>
    <property type="match status" value="1"/>
</dbReference>
<reference evidence="7 8" key="1">
    <citation type="submission" date="2023-10" db="EMBL/GenBank/DDBJ databases">
        <title>Microbacterium xanthum sp. nov., isolated from seaweed.</title>
        <authorList>
            <person name="Lee S.D."/>
        </authorList>
    </citation>
    <scope>NUCLEOTIDE SEQUENCE [LARGE SCALE GENOMIC DNA]</scope>
    <source>
        <strain evidence="7 8">KCTC 19124</strain>
    </source>
</reference>
<organism evidence="7 8">
    <name type="scientific">Microbacterium aquimaris</name>
    <dbReference type="NCBI Taxonomy" id="459816"/>
    <lineage>
        <taxon>Bacteria</taxon>
        <taxon>Bacillati</taxon>
        <taxon>Actinomycetota</taxon>
        <taxon>Actinomycetes</taxon>
        <taxon>Micrococcales</taxon>
        <taxon>Microbacteriaceae</taxon>
        <taxon>Microbacterium</taxon>
    </lineage>
</organism>
<dbReference type="RefSeq" id="WP_194422908.1">
    <property type="nucleotide sequence ID" value="NZ_BAAAPT010000001.1"/>
</dbReference>
<dbReference type="PANTHER" id="PTHR42953:SF1">
    <property type="entry name" value="METAL-BINDING PROTEIN HI_0362-RELATED"/>
    <property type="match status" value="1"/>
</dbReference>
<feature type="compositionally biased region" description="Acidic residues" evidence="5">
    <location>
        <begin position="128"/>
        <end position="144"/>
    </location>
</feature>
<evidence type="ECO:0000256" key="1">
    <source>
        <dbReference type="ARBA" id="ARBA00004196"/>
    </source>
</evidence>
<dbReference type="Gene3D" id="3.40.50.1980">
    <property type="entry name" value="Nitrogenase molybdenum iron protein domain"/>
    <property type="match status" value="2"/>
</dbReference>
<evidence type="ECO:0000313" key="7">
    <source>
        <dbReference type="EMBL" id="MDZ8162725.1"/>
    </source>
</evidence>
<evidence type="ECO:0000256" key="2">
    <source>
        <dbReference type="ARBA" id="ARBA00022448"/>
    </source>
</evidence>
<dbReference type="PROSITE" id="PS51257">
    <property type="entry name" value="PROKAR_LIPOPROTEIN"/>
    <property type="match status" value="1"/>
</dbReference>
<comment type="subcellular location">
    <subcellularLocation>
        <location evidence="1">Cell envelope</location>
    </subcellularLocation>
</comment>